<protein>
    <submittedName>
        <fullName evidence="6">Site-specific recombinase, phage integrase family</fullName>
    </submittedName>
</protein>
<dbReference type="AlphaFoldDB" id="A0A8D9S2A6"/>
<dbReference type="GO" id="GO:0003677">
    <property type="term" value="F:DNA binding"/>
    <property type="evidence" value="ECO:0007669"/>
    <property type="project" value="UniProtKB-KW"/>
</dbReference>
<dbReference type="Gene3D" id="1.10.443.10">
    <property type="entry name" value="Intergrase catalytic core"/>
    <property type="match status" value="1"/>
</dbReference>
<dbReference type="PANTHER" id="PTHR30349">
    <property type="entry name" value="PHAGE INTEGRASE-RELATED"/>
    <property type="match status" value="1"/>
</dbReference>
<dbReference type="Proteomes" id="UP000003419">
    <property type="component" value="Unassembled WGS sequence"/>
</dbReference>
<evidence type="ECO:0000256" key="2">
    <source>
        <dbReference type="ARBA" id="ARBA00022908"/>
    </source>
</evidence>
<evidence type="ECO:0000313" key="6">
    <source>
        <dbReference type="EMBL" id="EEI64565.1"/>
    </source>
</evidence>
<dbReference type="GO" id="GO:0006310">
    <property type="term" value="P:DNA recombination"/>
    <property type="evidence" value="ECO:0007669"/>
    <property type="project" value="UniProtKB-KW"/>
</dbReference>
<dbReference type="PANTHER" id="PTHR30349:SF64">
    <property type="entry name" value="PROPHAGE INTEGRASE INTD-RELATED"/>
    <property type="match status" value="1"/>
</dbReference>
<dbReference type="InterPro" id="IPR013762">
    <property type="entry name" value="Integrase-like_cat_sf"/>
</dbReference>
<reference evidence="6 7" key="1">
    <citation type="submission" date="2009-01" db="EMBL/GenBank/DDBJ databases">
        <authorList>
            <person name="Qin X."/>
            <person name="Bachman B."/>
            <person name="Battles P."/>
            <person name="Bell A."/>
            <person name="Bess C."/>
            <person name="Bickham C."/>
            <person name="Chaboub L."/>
            <person name="Chen D."/>
            <person name="Coyle M."/>
            <person name="Deiros D.R."/>
            <person name="Dinh H."/>
            <person name="Forbes L."/>
            <person name="Fowler G."/>
            <person name="Francisco L."/>
            <person name="Fu Q."/>
            <person name="Gubbala S."/>
            <person name="Hale W."/>
            <person name="Han Y."/>
            <person name="Hemphill L."/>
            <person name="Highlander S.K."/>
            <person name="Hirani K."/>
            <person name="Hogues M."/>
            <person name="Jackson L."/>
            <person name="Jakkamsetti A."/>
            <person name="Javaid M."/>
            <person name="Jiang H."/>
            <person name="Korchina V."/>
            <person name="Kovar C."/>
            <person name="Lara F."/>
            <person name="Lee S."/>
            <person name="Mata R."/>
            <person name="Mathew T."/>
            <person name="Moen C."/>
            <person name="Morales K."/>
            <person name="Munidasa M."/>
            <person name="Nazareth L."/>
            <person name="Ngo R."/>
            <person name="Nguyen L."/>
            <person name="Okwuonu G."/>
            <person name="Ongeri F."/>
            <person name="Patil S."/>
            <person name="Petrosino J."/>
            <person name="Pham C."/>
            <person name="Pham P."/>
            <person name="Pu L.-L."/>
            <person name="Puazo M."/>
            <person name="Raj R."/>
            <person name="Reid J."/>
            <person name="Rouhana J."/>
            <person name="Saada N."/>
            <person name="Shang Y."/>
            <person name="Simmons D."/>
            <person name="Thornton R."/>
            <person name="Warren J."/>
            <person name="Weissenberger G."/>
            <person name="Zhang J."/>
            <person name="Zhang L."/>
            <person name="Zhou C."/>
            <person name="Zhu D."/>
            <person name="Muzny D."/>
            <person name="Worley K."/>
            <person name="Gibbs R."/>
        </authorList>
    </citation>
    <scope>NUCLEOTIDE SEQUENCE [LARGE SCALE GENOMIC DNA]</scope>
    <source>
        <strain evidence="6 7">CF48-3A</strain>
    </source>
</reference>
<dbReference type="CDD" id="cd01189">
    <property type="entry name" value="INT_ICEBs1_C_like"/>
    <property type="match status" value="1"/>
</dbReference>
<dbReference type="SUPFAM" id="SSF56349">
    <property type="entry name" value="DNA breaking-rejoining enzymes"/>
    <property type="match status" value="1"/>
</dbReference>
<name>A0A8D9S2A6_LIMRT</name>
<dbReference type="Gene3D" id="1.10.150.130">
    <property type="match status" value="1"/>
</dbReference>
<evidence type="ECO:0000256" key="3">
    <source>
        <dbReference type="ARBA" id="ARBA00023125"/>
    </source>
</evidence>
<organism evidence="6 7">
    <name type="scientific">Limosilactobacillus reuteri CF48-3A</name>
    <dbReference type="NCBI Taxonomy" id="525341"/>
    <lineage>
        <taxon>Bacteria</taxon>
        <taxon>Bacillati</taxon>
        <taxon>Bacillota</taxon>
        <taxon>Bacilli</taxon>
        <taxon>Lactobacillales</taxon>
        <taxon>Lactobacillaceae</taxon>
        <taxon>Limosilactobacillus</taxon>
    </lineage>
</organism>
<sequence>MAKTKYQSVYRQPPRNGEQGYIYISVYLGLDPLTGKKIIKKARRDKNGNRFKTLRDAHLEAERIRDEYSKNGFPTQSGNVKLLDFYNKVFKPTYRGNVEESTWLSREPVLEMILKRFGDKKLKQIQPVDCLQFRNWLLSDEKGYSQSYASLVYGLFREVLDSAVELDYLTQNPSRIKKATGAISKGHHVIHYWTLEEFKKVISKCYMGDIEGALAYVMLNLYYFTGMRVSEALALWWSDVNLADGYIKVSHTLTNTKDPDKKRKNYTKTAAGMRTIDIPQDLVDLLKWWKKLQYENLPQHSDDHYVLSATDEPLHRSTVNNVVNRYADLAGVHRIQAKELRTSHACLLINKYNVDILAVSQRLGHAKPTTTLKYYSQLWRGRNRTVADQLNGAIGKIEHPDHSLVDFNGNQFVAL</sequence>
<dbReference type="InterPro" id="IPR002104">
    <property type="entry name" value="Integrase_catalytic"/>
</dbReference>
<evidence type="ECO:0000256" key="4">
    <source>
        <dbReference type="ARBA" id="ARBA00023172"/>
    </source>
</evidence>
<dbReference type="GO" id="GO:0015074">
    <property type="term" value="P:DNA integration"/>
    <property type="evidence" value="ECO:0007669"/>
    <property type="project" value="UniProtKB-KW"/>
</dbReference>
<accession>A0A8D9S2A6</accession>
<dbReference type="InterPro" id="IPR010998">
    <property type="entry name" value="Integrase_recombinase_N"/>
</dbReference>
<evidence type="ECO:0000313" key="7">
    <source>
        <dbReference type="Proteomes" id="UP000003419"/>
    </source>
</evidence>
<comment type="similarity">
    <text evidence="1">Belongs to the 'phage' integrase family.</text>
</comment>
<dbReference type="InterPro" id="IPR004107">
    <property type="entry name" value="Integrase_SAM-like_N"/>
</dbReference>
<keyword evidence="3" id="KW-0238">DNA-binding</keyword>
<gene>
    <name evidence="6" type="ORF">HMPREF0534_2119</name>
</gene>
<dbReference type="Pfam" id="PF00589">
    <property type="entry name" value="Phage_integrase"/>
    <property type="match status" value="1"/>
</dbReference>
<dbReference type="EMBL" id="ACHG01000237">
    <property type="protein sequence ID" value="EEI64565.1"/>
    <property type="molecule type" value="Genomic_DNA"/>
</dbReference>
<proteinExistence type="inferred from homology"/>
<dbReference type="Pfam" id="PF14659">
    <property type="entry name" value="Phage_int_SAM_3"/>
    <property type="match status" value="1"/>
</dbReference>
<evidence type="ECO:0000256" key="1">
    <source>
        <dbReference type="ARBA" id="ARBA00008857"/>
    </source>
</evidence>
<keyword evidence="4" id="KW-0233">DNA recombination</keyword>
<evidence type="ECO:0000259" key="5">
    <source>
        <dbReference type="PROSITE" id="PS51898"/>
    </source>
</evidence>
<keyword evidence="2" id="KW-0229">DNA integration</keyword>
<dbReference type="PROSITE" id="PS51898">
    <property type="entry name" value="TYR_RECOMBINASE"/>
    <property type="match status" value="1"/>
</dbReference>
<comment type="caution">
    <text evidence="6">The sequence shown here is derived from an EMBL/GenBank/DDBJ whole genome shotgun (WGS) entry which is preliminary data.</text>
</comment>
<dbReference type="InterPro" id="IPR050090">
    <property type="entry name" value="Tyrosine_recombinase_XerCD"/>
</dbReference>
<dbReference type="RefSeq" id="WP_003671463.1">
    <property type="nucleotide sequence ID" value="NZ_GG693672.1"/>
</dbReference>
<feature type="domain" description="Tyr recombinase" evidence="5">
    <location>
        <begin position="188"/>
        <end position="388"/>
    </location>
</feature>
<dbReference type="InterPro" id="IPR011010">
    <property type="entry name" value="DNA_brk_join_enz"/>
</dbReference>